<feature type="active site" evidence="12">
    <location>
        <position position="7"/>
    </location>
</feature>
<keyword evidence="11 12" id="KW-0234">DNA repair</keyword>
<comment type="catalytic activity">
    <reaction evidence="12">
        <text>Endonucleolytic cleavage at a junction such as a reciprocal single-stranded crossover between two homologous DNA duplexes (Holliday junction).</text>
        <dbReference type="EC" id="3.1.21.10"/>
    </reaction>
</comment>
<feature type="active site" evidence="12">
    <location>
        <position position="139"/>
    </location>
</feature>
<evidence type="ECO:0000313" key="14">
    <source>
        <dbReference type="EMBL" id="MDL5057479.1"/>
    </source>
</evidence>
<evidence type="ECO:0000313" key="15">
    <source>
        <dbReference type="Proteomes" id="UP001230986"/>
    </source>
</evidence>
<feature type="binding site" evidence="12">
    <location>
        <position position="67"/>
    </location>
    <ligand>
        <name>Mg(2+)</name>
        <dbReference type="ChEBI" id="CHEBI:18420"/>
        <label>2</label>
    </ligand>
</feature>
<keyword evidence="6 12" id="KW-0227">DNA damage</keyword>
<keyword evidence="5 12" id="KW-0255">Endonuclease</keyword>
<evidence type="ECO:0000256" key="9">
    <source>
        <dbReference type="ARBA" id="ARBA00023125"/>
    </source>
</evidence>
<dbReference type="NCBIfam" id="TIGR00228">
    <property type="entry name" value="ruvC"/>
    <property type="match status" value="1"/>
</dbReference>
<dbReference type="PANTHER" id="PTHR30194">
    <property type="entry name" value="CROSSOVER JUNCTION ENDODEOXYRIBONUCLEASE RUVC"/>
    <property type="match status" value="1"/>
</dbReference>
<organism evidence="14 15">
    <name type="scientific">Geitlerinema calcuttense NRMC-F 0142</name>
    <dbReference type="NCBI Taxonomy" id="2922238"/>
    <lineage>
        <taxon>Bacteria</taxon>
        <taxon>Bacillati</taxon>
        <taxon>Cyanobacteriota</taxon>
        <taxon>Cyanophyceae</taxon>
        <taxon>Geitlerinematales</taxon>
        <taxon>Geitlerinemataceae</taxon>
        <taxon>Geitlerinema</taxon>
    </lineage>
</organism>
<proteinExistence type="inferred from homology"/>
<evidence type="ECO:0000256" key="5">
    <source>
        <dbReference type="ARBA" id="ARBA00022759"/>
    </source>
</evidence>
<evidence type="ECO:0000256" key="4">
    <source>
        <dbReference type="ARBA" id="ARBA00022723"/>
    </source>
</evidence>
<dbReference type="HAMAP" id="MF_00034">
    <property type="entry name" value="RuvC"/>
    <property type="match status" value="1"/>
</dbReference>
<dbReference type="RefSeq" id="WP_284474886.1">
    <property type="nucleotide sequence ID" value="NZ_JASVEJ010000031.1"/>
</dbReference>
<dbReference type="InterPro" id="IPR012337">
    <property type="entry name" value="RNaseH-like_sf"/>
</dbReference>
<dbReference type="Pfam" id="PF02075">
    <property type="entry name" value="RuvC"/>
    <property type="match status" value="1"/>
</dbReference>
<keyword evidence="3 12" id="KW-0540">Nuclease</keyword>
<sequence>MVILGIDPSLRGTGFGIISGDGKRWKALGYGVIKNPPSLKVSSCLARIHEKTKEICIEFKPDACAIEGVFYMQNFKISITLGAARGAAIAACASCSIPIFEYAPRKVKQSVAGTGAAGKSKVNTMIRALLGLREEPPADAADALAIALTHTNQLQGISLNQAHEI</sequence>
<comment type="caution">
    <text evidence="14">The sequence shown here is derived from an EMBL/GenBank/DDBJ whole genome shotgun (WGS) entry which is preliminary data.</text>
</comment>
<evidence type="ECO:0000256" key="12">
    <source>
        <dbReference type="HAMAP-Rule" id="MF_00034"/>
    </source>
</evidence>
<feature type="active site" evidence="12">
    <location>
        <position position="67"/>
    </location>
</feature>
<comment type="similarity">
    <text evidence="1 12">Belongs to the RuvC family.</text>
</comment>
<keyword evidence="2 12" id="KW-0963">Cytoplasm</keyword>
<protein>
    <recommendedName>
        <fullName evidence="12 13">Crossover junction endodeoxyribonuclease RuvC</fullName>
        <ecNumber evidence="12 13">3.1.21.10</ecNumber>
    </recommendedName>
    <alternativeName>
        <fullName evidence="12">Holliday junction nuclease RuvC</fullName>
    </alternativeName>
    <alternativeName>
        <fullName evidence="12">Holliday junction resolvase RuvC</fullName>
    </alternativeName>
</protein>
<comment type="subcellular location">
    <subcellularLocation>
        <location evidence="12">Cytoplasm</location>
    </subcellularLocation>
</comment>
<evidence type="ECO:0000256" key="10">
    <source>
        <dbReference type="ARBA" id="ARBA00023172"/>
    </source>
</evidence>
<comment type="cofactor">
    <cofactor evidence="12">
        <name>Mg(2+)</name>
        <dbReference type="ChEBI" id="CHEBI:18420"/>
    </cofactor>
    <text evidence="12">Binds 2 Mg(2+) ion per subunit.</text>
</comment>
<evidence type="ECO:0000256" key="1">
    <source>
        <dbReference type="ARBA" id="ARBA00009518"/>
    </source>
</evidence>
<dbReference type="PRINTS" id="PR00696">
    <property type="entry name" value="RSOLVASERUVC"/>
</dbReference>
<evidence type="ECO:0000256" key="13">
    <source>
        <dbReference type="NCBIfam" id="TIGR00228"/>
    </source>
</evidence>
<keyword evidence="15" id="KW-1185">Reference proteome</keyword>
<evidence type="ECO:0000256" key="11">
    <source>
        <dbReference type="ARBA" id="ARBA00023204"/>
    </source>
</evidence>
<dbReference type="SUPFAM" id="SSF53098">
    <property type="entry name" value="Ribonuclease H-like"/>
    <property type="match status" value="1"/>
</dbReference>
<comment type="subunit">
    <text evidence="12">Homodimer which binds Holliday junction (HJ) DNA. The HJ becomes 2-fold symmetrical on binding to RuvC with unstacked arms; it has a different conformation from HJ DNA in complex with RuvA. In the full resolvosome a probable DNA-RuvA(4)-RuvB(12)-RuvC(2) complex forms which resolves the HJ.</text>
</comment>
<dbReference type="CDD" id="cd16962">
    <property type="entry name" value="RuvC"/>
    <property type="match status" value="1"/>
</dbReference>
<evidence type="ECO:0000256" key="2">
    <source>
        <dbReference type="ARBA" id="ARBA00022490"/>
    </source>
</evidence>
<keyword evidence="4 12" id="KW-0479">Metal-binding</keyword>
<dbReference type="EC" id="3.1.21.10" evidence="12 13"/>
<accession>A0ABT7M095</accession>
<dbReference type="InterPro" id="IPR036397">
    <property type="entry name" value="RNaseH_sf"/>
</dbReference>
<dbReference type="Proteomes" id="UP001230986">
    <property type="component" value="Unassembled WGS sequence"/>
</dbReference>
<name>A0ABT7M095_9CYAN</name>
<feature type="binding site" evidence="12">
    <location>
        <position position="139"/>
    </location>
    <ligand>
        <name>Mg(2+)</name>
        <dbReference type="ChEBI" id="CHEBI:18420"/>
        <label>1</label>
    </ligand>
</feature>
<evidence type="ECO:0000256" key="8">
    <source>
        <dbReference type="ARBA" id="ARBA00022842"/>
    </source>
</evidence>
<keyword evidence="10 12" id="KW-0233">DNA recombination</keyword>
<keyword evidence="9 12" id="KW-0238">DNA-binding</keyword>
<evidence type="ECO:0000256" key="7">
    <source>
        <dbReference type="ARBA" id="ARBA00022801"/>
    </source>
</evidence>
<evidence type="ECO:0000256" key="3">
    <source>
        <dbReference type="ARBA" id="ARBA00022722"/>
    </source>
</evidence>
<evidence type="ECO:0000256" key="6">
    <source>
        <dbReference type="ARBA" id="ARBA00022763"/>
    </source>
</evidence>
<comment type="function">
    <text evidence="12">The RuvA-RuvB-RuvC complex processes Holliday junction (HJ) DNA during genetic recombination and DNA repair. Endonuclease that resolves HJ intermediates. Cleaves cruciform DNA by making single-stranded nicks across the HJ at symmetrical positions within the homologous arms, yielding a 5'-phosphate and a 3'-hydroxyl group; requires a central core of homology in the junction. The consensus cleavage sequence is 5'-(A/T)TT(C/G)-3'. Cleavage occurs on the 3'-side of the TT dinucleotide at the point of strand exchange. HJ branch migration catalyzed by RuvA-RuvB allows RuvC to scan DNA until it finds its consensus sequence, where it cleaves and resolves the cruciform DNA.</text>
</comment>
<dbReference type="PANTHER" id="PTHR30194:SF3">
    <property type="entry name" value="CROSSOVER JUNCTION ENDODEOXYRIBONUCLEASE RUVC"/>
    <property type="match status" value="1"/>
</dbReference>
<dbReference type="InterPro" id="IPR002176">
    <property type="entry name" value="X-over_junc_endoDNase_RuvC"/>
</dbReference>
<reference evidence="14 15" key="1">
    <citation type="submission" date="2023-06" db="EMBL/GenBank/DDBJ databases">
        <title>Whole genome sequence of Oscillatoria calcuttensis NRMC-F 0142.</title>
        <authorList>
            <person name="Shakena Fathima T."/>
            <person name="Muralitharan G."/>
            <person name="Thajuddin N."/>
        </authorList>
    </citation>
    <scope>NUCLEOTIDE SEQUENCE [LARGE SCALE GENOMIC DNA]</scope>
    <source>
        <strain evidence="14 15">NRMC-F 0142</strain>
    </source>
</reference>
<dbReference type="EMBL" id="JASVEJ010000031">
    <property type="protein sequence ID" value="MDL5057479.1"/>
    <property type="molecule type" value="Genomic_DNA"/>
</dbReference>
<gene>
    <name evidence="12 14" type="primary">ruvC</name>
    <name evidence="14" type="ORF">QQ055_08410</name>
</gene>
<keyword evidence="7 12" id="KW-0378">Hydrolase</keyword>
<feature type="binding site" evidence="12">
    <location>
        <position position="7"/>
    </location>
    <ligand>
        <name>Mg(2+)</name>
        <dbReference type="ChEBI" id="CHEBI:18420"/>
        <label>1</label>
    </ligand>
</feature>
<keyword evidence="8 12" id="KW-0460">Magnesium</keyword>
<dbReference type="Gene3D" id="3.30.420.10">
    <property type="entry name" value="Ribonuclease H-like superfamily/Ribonuclease H"/>
    <property type="match status" value="1"/>
</dbReference>